<keyword evidence="3" id="KW-1185">Reference proteome</keyword>
<keyword evidence="1" id="KW-0812">Transmembrane</keyword>
<evidence type="ECO:0000256" key="1">
    <source>
        <dbReference type="SAM" id="Phobius"/>
    </source>
</evidence>
<dbReference type="STRING" id="334253.SAMN04487943_10473"/>
<evidence type="ECO:0000313" key="2">
    <source>
        <dbReference type="EMBL" id="SFL80551.1"/>
    </source>
</evidence>
<feature type="transmembrane region" description="Helical" evidence="1">
    <location>
        <begin position="148"/>
        <end position="171"/>
    </location>
</feature>
<dbReference type="Proteomes" id="UP000198565">
    <property type="component" value="Unassembled WGS sequence"/>
</dbReference>
<organism evidence="2 3">
    <name type="scientific">Gracilibacillus orientalis</name>
    <dbReference type="NCBI Taxonomy" id="334253"/>
    <lineage>
        <taxon>Bacteria</taxon>
        <taxon>Bacillati</taxon>
        <taxon>Bacillota</taxon>
        <taxon>Bacilli</taxon>
        <taxon>Bacillales</taxon>
        <taxon>Bacillaceae</taxon>
        <taxon>Gracilibacillus</taxon>
    </lineage>
</organism>
<keyword evidence="1" id="KW-1133">Transmembrane helix</keyword>
<dbReference type="InterPro" id="IPR056926">
    <property type="entry name" value="FLQE3_permease"/>
</dbReference>
<dbReference type="Pfam" id="PF24686">
    <property type="entry name" value="FLQE3_permease"/>
    <property type="match status" value="1"/>
</dbReference>
<reference evidence="3" key="1">
    <citation type="submission" date="2016-10" db="EMBL/GenBank/DDBJ databases">
        <authorList>
            <person name="Varghese N."/>
            <person name="Submissions S."/>
        </authorList>
    </citation>
    <scope>NUCLEOTIDE SEQUENCE [LARGE SCALE GENOMIC DNA]</scope>
    <source>
        <strain evidence="3">CGMCC 1.4250</strain>
    </source>
</reference>
<name>A0A1I4KPI6_9BACI</name>
<accession>A0A1I4KPI6</accession>
<feature type="transmembrane region" description="Helical" evidence="1">
    <location>
        <begin position="118"/>
        <end position="141"/>
    </location>
</feature>
<feature type="transmembrane region" description="Helical" evidence="1">
    <location>
        <begin position="89"/>
        <end position="112"/>
    </location>
</feature>
<dbReference type="AlphaFoldDB" id="A0A1I4KPI6"/>
<dbReference type="RefSeq" id="WP_245780773.1">
    <property type="nucleotide sequence ID" value="NZ_FOTR01000004.1"/>
</dbReference>
<evidence type="ECO:0000313" key="3">
    <source>
        <dbReference type="Proteomes" id="UP000198565"/>
    </source>
</evidence>
<sequence length="232" mass="26488">MKNLDLFTFDIRFQFRHGFYAAYALVSILYIGLLLLMPASYVEKTSIFIIFTDPSVLGFFFVGGLVLLEKDQSIFNTLFVSPIRIHDYLVSKVLSLTVLAMVSSSIIFGVVHQHHVDYLPFLIAVTLCSIFFTLLGILLAARVDTVNMFLYTSPLFVIVFYLPLLSFFNLADPVLLYLLPTQAVLILLEGAFDSLTVQDYIYAIAVFMAWISFAYILTYYAFQRFLRTKCFS</sequence>
<protein>
    <submittedName>
        <fullName evidence="2">Fluoroquinolone transport system permease protein</fullName>
    </submittedName>
</protein>
<keyword evidence="1" id="KW-0472">Membrane</keyword>
<proteinExistence type="predicted"/>
<feature type="transmembrane region" description="Helical" evidence="1">
    <location>
        <begin position="20"/>
        <end position="41"/>
    </location>
</feature>
<dbReference type="EMBL" id="FOTR01000004">
    <property type="protein sequence ID" value="SFL80551.1"/>
    <property type="molecule type" value="Genomic_DNA"/>
</dbReference>
<feature type="transmembrane region" description="Helical" evidence="1">
    <location>
        <begin position="47"/>
        <end position="68"/>
    </location>
</feature>
<gene>
    <name evidence="2" type="ORF">SAMN04487943_10473</name>
</gene>
<feature type="transmembrane region" description="Helical" evidence="1">
    <location>
        <begin position="200"/>
        <end position="222"/>
    </location>
</feature>